<dbReference type="Pfam" id="PF12320">
    <property type="entry name" value="SbcD_C"/>
    <property type="match status" value="1"/>
</dbReference>
<dbReference type="InterPro" id="IPR026843">
    <property type="entry name" value="SbcD_C"/>
</dbReference>
<dbReference type="Proteomes" id="UP000014634">
    <property type="component" value="Unassembled WGS sequence"/>
</dbReference>
<dbReference type="PANTHER" id="PTHR30337">
    <property type="entry name" value="COMPONENT OF ATP-DEPENDENT DSDNA EXONUCLEASE"/>
    <property type="match status" value="1"/>
</dbReference>
<evidence type="ECO:0000256" key="2">
    <source>
        <dbReference type="ARBA" id="ARBA00011322"/>
    </source>
</evidence>
<name>A0AA87NTJ1_TREMD</name>
<comment type="function">
    <text evidence="7">SbcCD cleaves DNA hairpin structures. These structures can inhibit DNA replication and are intermediates in certain DNA recombination reactions. The complex acts as a 3'-&gt;5' double strand exonuclease that can open hairpins. It also has a 5' single-strand endonuclease activity.</text>
</comment>
<evidence type="ECO:0000256" key="5">
    <source>
        <dbReference type="ARBA" id="ARBA00022801"/>
    </source>
</evidence>
<dbReference type="GO" id="GO:0004519">
    <property type="term" value="F:endonuclease activity"/>
    <property type="evidence" value="ECO:0007669"/>
    <property type="project" value="UniProtKB-KW"/>
</dbReference>
<dbReference type="RefSeq" id="WP_016522393.1">
    <property type="nucleotide sequence ID" value="NZ_KE332517.1"/>
</dbReference>
<evidence type="ECO:0000256" key="3">
    <source>
        <dbReference type="ARBA" id="ARBA00013365"/>
    </source>
</evidence>
<evidence type="ECO:0000313" key="10">
    <source>
        <dbReference type="EMBL" id="EPF29695.1"/>
    </source>
</evidence>
<keyword evidence="7" id="KW-0255">Endonuclease</keyword>
<dbReference type="EMBL" id="ATFE01000003">
    <property type="protein sequence ID" value="EPF29695.1"/>
    <property type="molecule type" value="Genomic_DNA"/>
</dbReference>
<comment type="caution">
    <text evidence="10">The sequence shown here is derived from an EMBL/GenBank/DDBJ whole genome shotgun (WGS) entry which is preliminary data.</text>
</comment>
<keyword evidence="5 7" id="KW-0378">Hydrolase</keyword>
<evidence type="ECO:0000256" key="7">
    <source>
        <dbReference type="RuleBase" id="RU363069"/>
    </source>
</evidence>
<dbReference type="InterPro" id="IPR029052">
    <property type="entry name" value="Metallo-depent_PP-like"/>
</dbReference>
<evidence type="ECO:0000259" key="9">
    <source>
        <dbReference type="Pfam" id="PF12320"/>
    </source>
</evidence>
<accession>A0AA87NTJ1</accession>
<feature type="domain" description="Nuclease SbcCD subunit D C-terminal" evidence="9">
    <location>
        <begin position="326"/>
        <end position="413"/>
    </location>
</feature>
<feature type="domain" description="Calcineurin-like phosphoesterase" evidence="8">
    <location>
        <begin position="1"/>
        <end position="220"/>
    </location>
</feature>
<keyword evidence="7" id="KW-0233">DNA recombination</keyword>
<evidence type="ECO:0000259" key="8">
    <source>
        <dbReference type="Pfam" id="PF00149"/>
    </source>
</evidence>
<keyword evidence="4 7" id="KW-0540">Nuclease</keyword>
<comment type="subunit">
    <text evidence="2 7">Heterodimer of SbcC and SbcD.</text>
</comment>
<sequence>MKLLHTADLHLGKTLHETPLLGVQEKMLDDIHDILTRDDYAALIIAGDVYDRAIPSAEAVSLFSRFLARIREDCPDTAVLIIPGNHDSAQRLAFAREILQNQRIYIAQDTSRLSDPVILTKGTEKLAIYLLPFLNFGAFSEETKEAYHTAGDSQAEMAAVASHILKQAVPPGIPALLAAHLFTIGGQSSSSERTFIGTAEYVNPDLFSFFDYVALGHLHRCQRITDRMYYSGSPLPYSFDESDDTKCVLSIDIDCIPKQNTAGKQNKAKVRAELFDTETAKAHAELFDAEITNSRTELFDAENLQPAIDGTKAPLNIERIPIISERPLKRLEGNFEEFFTGNRYDEWSGCYLEITLNDAEVIAHPMQLLRQKFPFLLSIRQKSFMNREQQDGDEQLTLRERTAEDPLTLAENFSRFEIVINGEANQMKQELFEQLCKEAIDET</sequence>
<comment type="similarity">
    <text evidence="1 7">Belongs to the SbcD family.</text>
</comment>
<dbReference type="InterPro" id="IPR050535">
    <property type="entry name" value="DNA_Repair-Maintenance_Comp"/>
</dbReference>
<keyword evidence="6 7" id="KW-0269">Exonuclease</keyword>
<dbReference type="SUPFAM" id="SSF56300">
    <property type="entry name" value="Metallo-dependent phosphatases"/>
    <property type="match status" value="1"/>
</dbReference>
<dbReference type="GO" id="GO:0006310">
    <property type="term" value="P:DNA recombination"/>
    <property type="evidence" value="ECO:0007669"/>
    <property type="project" value="UniProtKB-KW"/>
</dbReference>
<organism evidence="10 11">
    <name type="scientific">Treponema medium ATCC 700293</name>
    <dbReference type="NCBI Taxonomy" id="1125700"/>
    <lineage>
        <taxon>Bacteria</taxon>
        <taxon>Pseudomonadati</taxon>
        <taxon>Spirochaetota</taxon>
        <taxon>Spirochaetia</taxon>
        <taxon>Spirochaetales</taxon>
        <taxon>Treponemataceae</taxon>
        <taxon>Treponema</taxon>
    </lineage>
</organism>
<protein>
    <recommendedName>
        <fullName evidence="3 7">Nuclease SbcCD subunit D</fullName>
    </recommendedName>
</protein>
<gene>
    <name evidence="7" type="primary">sbcD</name>
    <name evidence="10" type="ORF">HMPREF9195_00399</name>
</gene>
<dbReference type="InterPro" id="IPR041796">
    <property type="entry name" value="Mre11_N"/>
</dbReference>
<dbReference type="NCBIfam" id="TIGR00619">
    <property type="entry name" value="sbcd"/>
    <property type="match status" value="1"/>
</dbReference>
<dbReference type="AlphaFoldDB" id="A0AA87NTJ1"/>
<evidence type="ECO:0000256" key="1">
    <source>
        <dbReference type="ARBA" id="ARBA00010555"/>
    </source>
</evidence>
<dbReference type="Pfam" id="PF00149">
    <property type="entry name" value="Metallophos"/>
    <property type="match status" value="1"/>
</dbReference>
<dbReference type="GO" id="GO:0006260">
    <property type="term" value="P:DNA replication"/>
    <property type="evidence" value="ECO:0007669"/>
    <property type="project" value="UniProtKB-KW"/>
</dbReference>
<evidence type="ECO:0000256" key="4">
    <source>
        <dbReference type="ARBA" id="ARBA00022722"/>
    </source>
</evidence>
<evidence type="ECO:0000256" key="6">
    <source>
        <dbReference type="ARBA" id="ARBA00022839"/>
    </source>
</evidence>
<proteinExistence type="inferred from homology"/>
<keyword evidence="7" id="KW-0235">DNA replication</keyword>
<dbReference type="PANTHER" id="PTHR30337:SF0">
    <property type="entry name" value="NUCLEASE SBCCD SUBUNIT D"/>
    <property type="match status" value="1"/>
</dbReference>
<reference evidence="10 11" key="1">
    <citation type="submission" date="2013-04" db="EMBL/GenBank/DDBJ databases">
        <title>The Genome Sequence of Treponema medium ATCC 700293.</title>
        <authorList>
            <consortium name="The Broad Institute Genomics Platform"/>
            <person name="Earl A."/>
            <person name="Ward D."/>
            <person name="Feldgarden M."/>
            <person name="Gevers D."/>
            <person name="Leonetti C."/>
            <person name="Blanton J.M."/>
            <person name="Dewhirst F.E."/>
            <person name="Izard J."/>
            <person name="Walker B."/>
            <person name="Young S."/>
            <person name="Zeng Q."/>
            <person name="Gargeya S."/>
            <person name="Fitzgerald M."/>
            <person name="Haas B."/>
            <person name="Abouelleil A."/>
            <person name="Allen A.W."/>
            <person name="Alvarado L."/>
            <person name="Arachchi H.M."/>
            <person name="Berlin A.M."/>
            <person name="Chapman S.B."/>
            <person name="Gainer-Dewar J."/>
            <person name="Goldberg J."/>
            <person name="Griggs A."/>
            <person name="Gujja S."/>
            <person name="Hansen M."/>
            <person name="Howarth C."/>
            <person name="Imamovic A."/>
            <person name="Ireland A."/>
            <person name="Larimer J."/>
            <person name="McCowan C."/>
            <person name="Murphy C."/>
            <person name="Pearson M."/>
            <person name="Poon T.W."/>
            <person name="Priest M."/>
            <person name="Roberts A."/>
            <person name="Saif S."/>
            <person name="Shea T."/>
            <person name="Sisk P."/>
            <person name="Sykes S."/>
            <person name="Wortman J."/>
            <person name="Nusbaum C."/>
            <person name="Birren B."/>
        </authorList>
    </citation>
    <scope>NUCLEOTIDE SEQUENCE [LARGE SCALE GENOMIC DNA]</scope>
    <source>
        <strain evidence="10 11">ATCC 700293</strain>
    </source>
</reference>
<dbReference type="Gene3D" id="3.60.21.10">
    <property type="match status" value="1"/>
</dbReference>
<evidence type="ECO:0000313" key="11">
    <source>
        <dbReference type="Proteomes" id="UP000014634"/>
    </source>
</evidence>
<dbReference type="GO" id="GO:0008408">
    <property type="term" value="F:3'-5' exonuclease activity"/>
    <property type="evidence" value="ECO:0007669"/>
    <property type="project" value="InterPro"/>
</dbReference>
<dbReference type="InterPro" id="IPR004593">
    <property type="entry name" value="SbcD"/>
</dbReference>
<dbReference type="CDD" id="cd00840">
    <property type="entry name" value="MPP_Mre11_N"/>
    <property type="match status" value="1"/>
</dbReference>
<dbReference type="InterPro" id="IPR004843">
    <property type="entry name" value="Calcineurin-like_PHP"/>
</dbReference>